<reference evidence="1 2" key="1">
    <citation type="submission" date="2019-10" db="EMBL/GenBank/DDBJ databases">
        <title>Assembly and Annotation for the nematode Trichostrongylus colubriformis.</title>
        <authorList>
            <person name="Martin J."/>
        </authorList>
    </citation>
    <scope>NUCLEOTIDE SEQUENCE [LARGE SCALE GENOMIC DNA]</scope>
    <source>
        <strain evidence="1">G859</strain>
        <tissue evidence="1">Whole worm</tissue>
    </source>
</reference>
<proteinExistence type="predicted"/>
<dbReference type="EMBL" id="WIXE01023159">
    <property type="protein sequence ID" value="KAK5966748.1"/>
    <property type="molecule type" value="Genomic_DNA"/>
</dbReference>
<accession>A0AAN8F826</accession>
<comment type="caution">
    <text evidence="1">The sequence shown here is derived from an EMBL/GenBank/DDBJ whole genome shotgun (WGS) entry which is preliminary data.</text>
</comment>
<dbReference type="SUPFAM" id="SSF52047">
    <property type="entry name" value="RNI-like"/>
    <property type="match status" value="1"/>
</dbReference>
<name>A0AAN8F826_TRICO</name>
<evidence type="ECO:0000313" key="2">
    <source>
        <dbReference type="Proteomes" id="UP001331761"/>
    </source>
</evidence>
<evidence type="ECO:0000313" key="1">
    <source>
        <dbReference type="EMBL" id="KAK5966748.1"/>
    </source>
</evidence>
<protein>
    <submittedName>
        <fullName evidence="1">F-box domain protein</fullName>
    </submittedName>
</protein>
<sequence>MKPLHTRFSWRHIKSKLLSCQRKGRTPERKSPSPSLVVLDEPVLEEILKKLDLNARVQLRNLSPAVSHLVDRMPLTLPFVFFRSNGCGDIELHCDRMDVLLAYVLPDQCAFEARDGAIVFSYNNAHTVITSLVSRITGIAHLWLDSEWNGLIIQAIVEYYQSINTGNMRMRLYMEELTVVGGIRSSDIDWISSLILLSRRSLKHLRFRHCRLHSQPQTVQFWSAISQCQQLRALQYEPCRLDKWSRPHLIDSLDNKALKSLILTGIDGLQPADLIRIAAGSQLVELAVVGELIKPSIYAQNEAIKMLGTIKNLLIQVDSTFSIDDTTERAAMLRVMAALPSDGILEVIHVSRGTVSDTTKLISYWIRLARDSSCEVKLKLEECSQERADAAVGRLLRKARDVTRSVWTRCGVRLEMDAGRLTVLDKRSWFDEHEHER</sequence>
<gene>
    <name evidence="1" type="ORF">GCK32_000487</name>
</gene>
<organism evidence="1 2">
    <name type="scientific">Trichostrongylus colubriformis</name>
    <name type="common">Black scour worm</name>
    <dbReference type="NCBI Taxonomy" id="6319"/>
    <lineage>
        <taxon>Eukaryota</taxon>
        <taxon>Metazoa</taxon>
        <taxon>Ecdysozoa</taxon>
        <taxon>Nematoda</taxon>
        <taxon>Chromadorea</taxon>
        <taxon>Rhabditida</taxon>
        <taxon>Rhabditina</taxon>
        <taxon>Rhabditomorpha</taxon>
        <taxon>Strongyloidea</taxon>
        <taxon>Trichostrongylidae</taxon>
        <taxon>Trichostrongylus</taxon>
    </lineage>
</organism>
<dbReference type="AlphaFoldDB" id="A0AAN8F826"/>
<keyword evidence="2" id="KW-1185">Reference proteome</keyword>
<dbReference type="Proteomes" id="UP001331761">
    <property type="component" value="Unassembled WGS sequence"/>
</dbReference>